<reference evidence="2" key="1">
    <citation type="submission" date="2021-01" db="EMBL/GenBank/DDBJ databases">
        <authorList>
            <person name="Kaushik A."/>
        </authorList>
    </citation>
    <scope>NUCLEOTIDE SEQUENCE</scope>
    <source>
        <strain evidence="2">AG6-10EEA</strain>
    </source>
</reference>
<evidence type="ECO:0000313" key="2">
    <source>
        <dbReference type="EMBL" id="CAE6536461.1"/>
    </source>
</evidence>
<accession>A0A8H3HUG2</accession>
<evidence type="ECO:0000313" key="3">
    <source>
        <dbReference type="Proteomes" id="UP000663853"/>
    </source>
</evidence>
<organism evidence="2 3">
    <name type="scientific">Rhizoctonia solani</name>
    <dbReference type="NCBI Taxonomy" id="456999"/>
    <lineage>
        <taxon>Eukaryota</taxon>
        <taxon>Fungi</taxon>
        <taxon>Dikarya</taxon>
        <taxon>Basidiomycota</taxon>
        <taxon>Agaricomycotina</taxon>
        <taxon>Agaricomycetes</taxon>
        <taxon>Cantharellales</taxon>
        <taxon>Ceratobasidiaceae</taxon>
        <taxon>Rhizoctonia</taxon>
    </lineage>
</organism>
<name>A0A8H3HUG2_9AGAM</name>
<dbReference type="AlphaFoldDB" id="A0A8H3HUG2"/>
<feature type="region of interest" description="Disordered" evidence="1">
    <location>
        <begin position="223"/>
        <end position="244"/>
    </location>
</feature>
<comment type="caution">
    <text evidence="2">The sequence shown here is derived from an EMBL/GenBank/DDBJ whole genome shotgun (WGS) entry which is preliminary data.</text>
</comment>
<feature type="region of interest" description="Disordered" evidence="1">
    <location>
        <begin position="74"/>
        <end position="207"/>
    </location>
</feature>
<protein>
    <submittedName>
        <fullName evidence="2">Uncharacterized protein</fullName>
    </submittedName>
</protein>
<feature type="compositionally biased region" description="Polar residues" evidence="1">
    <location>
        <begin position="134"/>
        <end position="143"/>
    </location>
</feature>
<feature type="compositionally biased region" description="Pro residues" evidence="1">
    <location>
        <begin position="81"/>
        <end position="90"/>
    </location>
</feature>
<proteinExistence type="predicted"/>
<dbReference type="EMBL" id="CAJMXA010004176">
    <property type="protein sequence ID" value="CAE6536461.1"/>
    <property type="molecule type" value="Genomic_DNA"/>
</dbReference>
<feature type="compositionally biased region" description="Polar residues" evidence="1">
    <location>
        <begin position="189"/>
        <end position="198"/>
    </location>
</feature>
<feature type="compositionally biased region" description="Low complexity" evidence="1">
    <location>
        <begin position="91"/>
        <end position="102"/>
    </location>
</feature>
<gene>
    <name evidence="2" type="ORF">RDB_LOCUS180742</name>
</gene>
<sequence>MPPRVFAACLSFHQVQNRQHLKSYFPGVISSQPSPRLGMVIALPPAARLEKDLLEDAERLRGGGLGCACCGSGDVQSSPLEPQPPQPPPAQSQSDSPQTTQTVRKEQPTKPPGGRVPRLSEPTPPSHAARARMVSTTPVSAQPSLAPPRAETGRAHSSPAPPSTLPSTTSHPNTRGRYTTLPSKLQPAQRVSASSPGSPTVLEGPIHYPGGIIRSPAFPPSVPAGAGRIADGGPPAAQAPFMKD</sequence>
<dbReference type="Proteomes" id="UP000663853">
    <property type="component" value="Unassembled WGS sequence"/>
</dbReference>
<evidence type="ECO:0000256" key="1">
    <source>
        <dbReference type="SAM" id="MobiDB-lite"/>
    </source>
</evidence>